<name>A0A7N0UPX1_KALFE</name>
<dbReference type="GO" id="GO:0005634">
    <property type="term" value="C:nucleus"/>
    <property type="evidence" value="ECO:0007669"/>
    <property type="project" value="UniProtKB-SubCell"/>
</dbReference>
<evidence type="ECO:0000259" key="6">
    <source>
        <dbReference type="PROSITE" id="PS51742"/>
    </source>
</evidence>
<evidence type="ECO:0000256" key="1">
    <source>
        <dbReference type="ARBA" id="ARBA00023015"/>
    </source>
</evidence>
<keyword evidence="3 4" id="KW-0804">Transcription</keyword>
<evidence type="ECO:0000256" key="2">
    <source>
        <dbReference type="ARBA" id="ARBA00023125"/>
    </source>
</evidence>
<evidence type="ECO:0000256" key="3">
    <source>
        <dbReference type="ARBA" id="ARBA00023163"/>
    </source>
</evidence>
<dbReference type="PANTHER" id="PTHR31500">
    <property type="entry name" value="AT-HOOK MOTIF NUCLEAR-LOCALIZED PROTEIN 9"/>
    <property type="match status" value="1"/>
</dbReference>
<dbReference type="InterPro" id="IPR005175">
    <property type="entry name" value="PPC_dom"/>
</dbReference>
<dbReference type="InterPro" id="IPR039605">
    <property type="entry name" value="AHL"/>
</dbReference>
<evidence type="ECO:0000313" key="8">
    <source>
        <dbReference type="Proteomes" id="UP000594263"/>
    </source>
</evidence>
<protein>
    <recommendedName>
        <fullName evidence="4">AT-hook motif nuclear-localized protein</fullName>
    </recommendedName>
</protein>
<dbReference type="CDD" id="cd11378">
    <property type="entry name" value="DUF296"/>
    <property type="match status" value="1"/>
</dbReference>
<comment type="subcellular location">
    <subcellularLocation>
        <location evidence="4">Nucleus</location>
    </subcellularLocation>
</comment>
<evidence type="ECO:0000256" key="4">
    <source>
        <dbReference type="RuleBase" id="RU367031"/>
    </source>
</evidence>
<keyword evidence="8" id="KW-1185">Reference proteome</keyword>
<feature type="compositionally biased region" description="Basic and acidic residues" evidence="5">
    <location>
        <begin position="229"/>
        <end position="244"/>
    </location>
</feature>
<feature type="region of interest" description="Disordered" evidence="5">
    <location>
        <begin position="226"/>
        <end position="253"/>
    </location>
</feature>
<comment type="function">
    <text evidence="4">Transcription factor that specifically binds AT-rich DNA sequences related to the nuclear matrix attachment regions (MARs).</text>
</comment>
<dbReference type="PROSITE" id="PS51742">
    <property type="entry name" value="PPC"/>
    <property type="match status" value="1"/>
</dbReference>
<dbReference type="Gene3D" id="3.30.1330.80">
    <property type="entry name" value="Hypothetical protein, similar to alpha- acetolactate decarboxylase, domain 2"/>
    <property type="match status" value="1"/>
</dbReference>
<dbReference type="SUPFAM" id="SSF117856">
    <property type="entry name" value="AF0104/ALDC/Ptd012-like"/>
    <property type="match status" value="1"/>
</dbReference>
<dbReference type="PANTHER" id="PTHR31500:SF9">
    <property type="entry name" value="AT-HOOK MOTIF NUCLEAR-LOCALIZED PROTEIN 9"/>
    <property type="match status" value="1"/>
</dbReference>
<feature type="domain" description="PPC" evidence="6">
    <location>
        <begin position="95"/>
        <end position="236"/>
    </location>
</feature>
<proteinExistence type="predicted"/>
<accession>A0A7N0UPX1</accession>
<dbReference type="Proteomes" id="UP000594263">
    <property type="component" value="Unplaced"/>
</dbReference>
<feature type="compositionally biased region" description="Basic and acidic residues" evidence="5">
    <location>
        <begin position="55"/>
        <end position="69"/>
    </location>
</feature>
<evidence type="ECO:0000313" key="7">
    <source>
        <dbReference type="EnsemblPlants" id="Kaladp0081s0014.1.v1.1"/>
    </source>
</evidence>
<keyword evidence="4" id="KW-0539">Nucleus</keyword>
<organism evidence="7 8">
    <name type="scientific">Kalanchoe fedtschenkoi</name>
    <name type="common">Lavender scallops</name>
    <name type="synonym">South American air plant</name>
    <dbReference type="NCBI Taxonomy" id="63787"/>
    <lineage>
        <taxon>Eukaryota</taxon>
        <taxon>Viridiplantae</taxon>
        <taxon>Streptophyta</taxon>
        <taxon>Embryophyta</taxon>
        <taxon>Tracheophyta</taxon>
        <taxon>Spermatophyta</taxon>
        <taxon>Magnoliopsida</taxon>
        <taxon>eudicotyledons</taxon>
        <taxon>Gunneridae</taxon>
        <taxon>Pentapetalae</taxon>
        <taxon>Saxifragales</taxon>
        <taxon>Crassulaceae</taxon>
        <taxon>Kalanchoe</taxon>
    </lineage>
</organism>
<keyword evidence="2 4" id="KW-0238">DNA-binding</keyword>
<keyword evidence="1 4" id="KW-0805">Transcription regulation</keyword>
<dbReference type="AlphaFoldDB" id="A0A7N0UPX1"/>
<feature type="region of interest" description="Disordered" evidence="5">
    <location>
        <begin position="1"/>
        <end position="91"/>
    </location>
</feature>
<sequence length="253" mass="26342">MDPKDATTLPGSGPDDIQQSDVGGGGYMDSLKIEPIPTSSTASVDVILPSAAPQQKRERPAESEPDRDVPLGQTTPPTVPNETAALGGSLTSSTDTRFTSFIIKIAAGEDIASKIMSFSKQYPRAVCILTAAGSVSTATIAHPSTPGLTHTYTGEFSIISLSGSYLVTDSDGLQNGSGRLTITLQGPDMYLIGGAVSGMLIAASPVEVIVGSFMWASSKTANISSMEAQENKTDSDRLDLDHPVTPDNIHSNQ</sequence>
<dbReference type="Pfam" id="PF03479">
    <property type="entry name" value="PCC"/>
    <property type="match status" value="1"/>
</dbReference>
<evidence type="ECO:0000256" key="5">
    <source>
        <dbReference type="SAM" id="MobiDB-lite"/>
    </source>
</evidence>
<dbReference type="EnsemblPlants" id="Kaladp0081s0014.1.v1.1">
    <property type="protein sequence ID" value="Kaladp0081s0014.1.v1.1"/>
    <property type="gene ID" value="Kaladp0081s0014.v1.1"/>
</dbReference>
<dbReference type="GO" id="GO:0003680">
    <property type="term" value="F:minor groove of adenine-thymine-rich DNA binding"/>
    <property type="evidence" value="ECO:0007669"/>
    <property type="project" value="UniProtKB-UniRule"/>
</dbReference>
<reference evidence="7" key="1">
    <citation type="submission" date="2021-01" db="UniProtKB">
        <authorList>
            <consortium name="EnsemblPlants"/>
        </authorList>
    </citation>
    <scope>IDENTIFICATION</scope>
</reference>
<comment type="domain">
    <text evidence="4">The PPC domain mediates interactions between AHL proteins.</text>
</comment>
<dbReference type="Gramene" id="Kaladp0081s0014.1.v1.1">
    <property type="protein sequence ID" value="Kaladp0081s0014.1.v1.1"/>
    <property type="gene ID" value="Kaladp0081s0014.v1.1"/>
</dbReference>